<dbReference type="CDD" id="cd00838">
    <property type="entry name" value="MPP_superfamily"/>
    <property type="match status" value="1"/>
</dbReference>
<feature type="domain" description="Calcineurin-like phosphoesterase" evidence="1">
    <location>
        <begin position="14"/>
        <end position="122"/>
    </location>
</feature>
<dbReference type="Proteomes" id="UP000265848">
    <property type="component" value="Unassembled WGS sequence"/>
</dbReference>
<gene>
    <name evidence="2" type="ORF">DL237_14645</name>
</gene>
<organism evidence="2 3">
    <name type="scientific">Pseudooceanicola sediminis</name>
    <dbReference type="NCBI Taxonomy" id="2211117"/>
    <lineage>
        <taxon>Bacteria</taxon>
        <taxon>Pseudomonadati</taxon>
        <taxon>Pseudomonadota</taxon>
        <taxon>Alphaproteobacteria</taxon>
        <taxon>Rhodobacterales</taxon>
        <taxon>Paracoccaceae</taxon>
        <taxon>Pseudooceanicola</taxon>
    </lineage>
</organism>
<evidence type="ECO:0000259" key="1">
    <source>
        <dbReference type="Pfam" id="PF00149"/>
    </source>
</evidence>
<dbReference type="InterPro" id="IPR004843">
    <property type="entry name" value="Calcineurin-like_PHP"/>
</dbReference>
<reference evidence="2 3" key="1">
    <citation type="submission" date="2018-08" db="EMBL/GenBank/DDBJ databases">
        <title>Pseudooceanicola sediminis CY03 in the family Rhodobacteracea.</title>
        <authorList>
            <person name="Zhang Y.-J."/>
        </authorList>
    </citation>
    <scope>NUCLEOTIDE SEQUENCE [LARGE SCALE GENOMIC DNA]</scope>
    <source>
        <strain evidence="2 3">CY03</strain>
    </source>
</reference>
<accession>A0A399IY59</accession>
<dbReference type="OrthoDB" id="5695107at2"/>
<dbReference type="GO" id="GO:0016787">
    <property type="term" value="F:hydrolase activity"/>
    <property type="evidence" value="ECO:0007669"/>
    <property type="project" value="InterPro"/>
</dbReference>
<dbReference type="EMBL" id="QWJJ01000013">
    <property type="protein sequence ID" value="RII37910.1"/>
    <property type="molecule type" value="Genomic_DNA"/>
</dbReference>
<keyword evidence="3" id="KW-1185">Reference proteome</keyword>
<dbReference type="RefSeq" id="WP_119399834.1">
    <property type="nucleotide sequence ID" value="NZ_QWJJ01000013.1"/>
</dbReference>
<name>A0A399IY59_9RHOB</name>
<sequence length="598" mass="63987">MTRGTPPLTGAAAVAVIADAHLHDIHGDYGGPPFLMDGAPLTLRSWADTRTGARAFNESVAALNAALTEISARGIRHVVLLGDYTDDGQILATRRLAARLRTWRDRAGLNFYALPGNHDVFGPHGKHNATRFVTAPGRTRLVTSDPDLAATEPDTACLSPGMFCAGQPAGLTPMAEFGLFRNPRYLHWETPFGLDDSPAARQYTARSPDGQISHRLMDASYLVEPAPGLWLLMIDANVFEPRNNRHDPTRKKAFADPGTAGWNALLRVKPFLIDWIGDVVGRARAAGKSLMAFSHYPVLDPFRDPAGAETAMFGQTTIARRTPGPAVAQTLSEVGLRQHFSGHMHVHGGGPPHGLQAVPSTAARAERPGASAPALAAGAAPAVDTDLTDICVPSLVSFPPAFVVATPGADRATVETVSLSAQPLAPDLMLFYASEAALHPHPGLDDQGLNAHGYGDLLLAQLRARAMQRLPRHWPADILRDLPDATAATVLALMLSPARTTVTLRTCIDRSVPVQIPTSATADLADVPLGILVADWYALRQAGALLLPHLSPQRLHVLQTLAALAPTAPAADDSAQRQFFCWFLLRLTGYLSRLHPRP</sequence>
<comment type="caution">
    <text evidence="2">The sequence shown here is derived from an EMBL/GenBank/DDBJ whole genome shotgun (WGS) entry which is preliminary data.</text>
</comment>
<dbReference type="Pfam" id="PF00149">
    <property type="entry name" value="Metallophos"/>
    <property type="match status" value="1"/>
</dbReference>
<dbReference type="Gene3D" id="3.60.21.10">
    <property type="match status" value="2"/>
</dbReference>
<proteinExistence type="predicted"/>
<protein>
    <submittedName>
        <fullName evidence="2">Metallophosphoesterase</fullName>
    </submittedName>
</protein>
<evidence type="ECO:0000313" key="3">
    <source>
        <dbReference type="Proteomes" id="UP000265848"/>
    </source>
</evidence>
<dbReference type="AlphaFoldDB" id="A0A399IY59"/>
<dbReference type="SUPFAM" id="SSF56300">
    <property type="entry name" value="Metallo-dependent phosphatases"/>
    <property type="match status" value="1"/>
</dbReference>
<dbReference type="InterPro" id="IPR029052">
    <property type="entry name" value="Metallo-depent_PP-like"/>
</dbReference>
<evidence type="ECO:0000313" key="2">
    <source>
        <dbReference type="EMBL" id="RII37910.1"/>
    </source>
</evidence>